<feature type="domain" description="Sialidase" evidence="5">
    <location>
        <begin position="74"/>
        <end position="369"/>
    </location>
</feature>
<dbReference type="Pfam" id="PF13088">
    <property type="entry name" value="BNR_2"/>
    <property type="match status" value="1"/>
</dbReference>
<sequence length="395" mass="42569">MRTKQTYKFQSISCLIAVTLIIFSSCGKETGPIAEPKPAPAPTTGNTSYNHIYKSNEGGYYCFRIPAIIKTKQGTLLAFAEARKNNCGDEGDIDMVVKRSTDKGKTWSALSVIWTDGENTCGNPAPVVDEATGKIHLLMTWNLGTDDISTINNGTSKDTRRVYKTSSVDDGVSWVAPIEITTDVKLAAWGWYATGPCHGIQISKGTFKGRLVIPCDNIEKGAGRKGYSHVIYSDDNGNTWRLGGVTPPISVNPNESTVAELADGNLMLNMRVSGNNNLRMKSVSTDGGITWSVPVDALGLVDPVCQGSLVSGTVGAQHTLFFSNPSSITRTNMTIKMSTDNGVTWPKAYSVFTGMAAYSDLVMIENNEIGILYEAGVSRFSDGIAFRSVNVSEIK</sequence>
<dbReference type="InterPro" id="IPR026856">
    <property type="entry name" value="Sialidase_fam"/>
</dbReference>
<evidence type="ECO:0000256" key="1">
    <source>
        <dbReference type="ARBA" id="ARBA00000427"/>
    </source>
</evidence>
<organism evidence="6 7">
    <name type="scientific">Pedobacter polaris</name>
    <dbReference type="NCBI Taxonomy" id="2571273"/>
    <lineage>
        <taxon>Bacteria</taxon>
        <taxon>Pseudomonadati</taxon>
        <taxon>Bacteroidota</taxon>
        <taxon>Sphingobacteriia</taxon>
        <taxon>Sphingobacteriales</taxon>
        <taxon>Sphingobacteriaceae</taxon>
        <taxon>Pedobacter</taxon>
    </lineage>
</organism>
<feature type="chain" id="PRO_5020384512" description="exo-alpha-sialidase" evidence="4">
    <location>
        <begin position="28"/>
        <end position="395"/>
    </location>
</feature>
<dbReference type="OrthoDB" id="7294637at2"/>
<dbReference type="CDD" id="cd15482">
    <property type="entry name" value="Sialidase_non-viral"/>
    <property type="match status" value="1"/>
</dbReference>
<dbReference type="EMBL" id="SWBR01000002">
    <property type="protein sequence ID" value="TKC09888.1"/>
    <property type="molecule type" value="Genomic_DNA"/>
</dbReference>
<dbReference type="RefSeq" id="WP_136839466.1">
    <property type="nucleotide sequence ID" value="NZ_SWBR01000002.1"/>
</dbReference>
<evidence type="ECO:0000256" key="3">
    <source>
        <dbReference type="ARBA" id="ARBA00012733"/>
    </source>
</evidence>
<dbReference type="PANTHER" id="PTHR10628">
    <property type="entry name" value="SIALIDASE"/>
    <property type="match status" value="1"/>
</dbReference>
<protein>
    <recommendedName>
        <fullName evidence="3">exo-alpha-sialidase</fullName>
        <ecNumber evidence="3">3.2.1.18</ecNumber>
    </recommendedName>
</protein>
<dbReference type="Gene3D" id="2.120.10.10">
    <property type="match status" value="1"/>
</dbReference>
<dbReference type="PROSITE" id="PS51257">
    <property type="entry name" value="PROKAR_LIPOPROTEIN"/>
    <property type="match status" value="1"/>
</dbReference>
<name>A0A4U1CVF4_9SPHI</name>
<dbReference type="GO" id="GO:0004308">
    <property type="term" value="F:exo-alpha-sialidase activity"/>
    <property type="evidence" value="ECO:0007669"/>
    <property type="project" value="UniProtKB-EC"/>
</dbReference>
<gene>
    <name evidence="6" type="ORF">FA048_06650</name>
</gene>
<comment type="similarity">
    <text evidence="2">Belongs to the glycosyl hydrolase 33 family.</text>
</comment>
<keyword evidence="7" id="KW-1185">Reference proteome</keyword>
<evidence type="ECO:0000256" key="2">
    <source>
        <dbReference type="ARBA" id="ARBA00009348"/>
    </source>
</evidence>
<dbReference type="InterPro" id="IPR036278">
    <property type="entry name" value="Sialidase_sf"/>
</dbReference>
<dbReference type="InterPro" id="IPR011040">
    <property type="entry name" value="Sialidase"/>
</dbReference>
<feature type="signal peptide" evidence="4">
    <location>
        <begin position="1"/>
        <end position="27"/>
    </location>
</feature>
<accession>A0A4U1CVF4</accession>
<dbReference type="Proteomes" id="UP000309488">
    <property type="component" value="Unassembled WGS sequence"/>
</dbReference>
<comment type="catalytic activity">
    <reaction evidence="1">
        <text>Hydrolysis of alpha-(2-&gt;3)-, alpha-(2-&gt;6)-, alpha-(2-&gt;8)- glycosidic linkages of terminal sialic acid residues in oligosaccharides, glycoproteins, glycolipids, colominic acid and synthetic substrates.</text>
        <dbReference type="EC" id="3.2.1.18"/>
    </reaction>
</comment>
<evidence type="ECO:0000313" key="6">
    <source>
        <dbReference type="EMBL" id="TKC09888.1"/>
    </source>
</evidence>
<evidence type="ECO:0000259" key="5">
    <source>
        <dbReference type="Pfam" id="PF13088"/>
    </source>
</evidence>
<dbReference type="GO" id="GO:0006689">
    <property type="term" value="P:ganglioside catabolic process"/>
    <property type="evidence" value="ECO:0007669"/>
    <property type="project" value="TreeGrafter"/>
</dbReference>
<evidence type="ECO:0000256" key="4">
    <source>
        <dbReference type="SAM" id="SignalP"/>
    </source>
</evidence>
<dbReference type="GO" id="GO:0016020">
    <property type="term" value="C:membrane"/>
    <property type="evidence" value="ECO:0007669"/>
    <property type="project" value="TreeGrafter"/>
</dbReference>
<dbReference type="EC" id="3.2.1.18" evidence="3"/>
<dbReference type="SUPFAM" id="SSF50939">
    <property type="entry name" value="Sialidases"/>
    <property type="match status" value="1"/>
</dbReference>
<reference evidence="6 7" key="1">
    <citation type="submission" date="2019-04" db="EMBL/GenBank/DDBJ databases">
        <title>Pedobacter sp. RP-3-22 sp. nov., isolated from Arctic soil.</title>
        <authorList>
            <person name="Dahal R.H."/>
            <person name="Kim D.-U."/>
        </authorList>
    </citation>
    <scope>NUCLEOTIDE SEQUENCE [LARGE SCALE GENOMIC DNA]</scope>
    <source>
        <strain evidence="6 7">RP-3-22</strain>
    </source>
</reference>
<comment type="caution">
    <text evidence="6">The sequence shown here is derived from an EMBL/GenBank/DDBJ whole genome shotgun (WGS) entry which is preliminary data.</text>
</comment>
<dbReference type="PANTHER" id="PTHR10628:SF30">
    <property type="entry name" value="EXO-ALPHA-SIALIDASE"/>
    <property type="match status" value="1"/>
</dbReference>
<dbReference type="GO" id="GO:0009313">
    <property type="term" value="P:oligosaccharide catabolic process"/>
    <property type="evidence" value="ECO:0007669"/>
    <property type="project" value="TreeGrafter"/>
</dbReference>
<evidence type="ECO:0000313" key="7">
    <source>
        <dbReference type="Proteomes" id="UP000309488"/>
    </source>
</evidence>
<proteinExistence type="inferred from homology"/>
<dbReference type="GO" id="GO:0005737">
    <property type="term" value="C:cytoplasm"/>
    <property type="evidence" value="ECO:0007669"/>
    <property type="project" value="TreeGrafter"/>
</dbReference>
<dbReference type="AlphaFoldDB" id="A0A4U1CVF4"/>
<keyword evidence="4" id="KW-0732">Signal</keyword>